<comment type="caution">
    <text evidence="1">The sequence shown here is derived from an EMBL/GenBank/DDBJ whole genome shotgun (WGS) entry which is preliminary data.</text>
</comment>
<name>A0ABQ9NS28_9PEZI</name>
<dbReference type="EMBL" id="JAPDRL010000066">
    <property type="protein sequence ID" value="KAJ9660370.1"/>
    <property type="molecule type" value="Genomic_DNA"/>
</dbReference>
<proteinExistence type="predicted"/>
<evidence type="ECO:0000313" key="1">
    <source>
        <dbReference type="EMBL" id="KAJ9660370.1"/>
    </source>
</evidence>
<reference evidence="1" key="1">
    <citation type="submission" date="2022-10" db="EMBL/GenBank/DDBJ databases">
        <title>Culturing micro-colonial fungi from biological soil crusts in the Mojave desert and describing Neophaeococcomyces mojavensis, and introducing the new genera and species Taxawa tesnikishii.</title>
        <authorList>
            <person name="Kurbessoian T."/>
            <person name="Stajich J.E."/>
        </authorList>
    </citation>
    <scope>NUCLEOTIDE SEQUENCE</scope>
    <source>
        <strain evidence="1">TK_1</strain>
    </source>
</reference>
<keyword evidence="2" id="KW-1185">Reference proteome</keyword>
<sequence>MADSAAVARLRADLQSRLDALGILDFLCCMYIVTEWREGMLTFIYVDAQQGSNDVWFRLAEVRIANGTFFWLRQIVIQTPPKGYSWPEGSTIPHPKVVTRVKDIDEKYLELILGFLDSGKVQLPDGSYFMGMVSREIEERIAAGD</sequence>
<dbReference type="Proteomes" id="UP001172684">
    <property type="component" value="Unassembled WGS sequence"/>
</dbReference>
<protein>
    <recommendedName>
        <fullName evidence="3">Potassium channel tetramerisation-type BTB domain-containing protein</fullName>
    </recommendedName>
</protein>
<evidence type="ECO:0000313" key="2">
    <source>
        <dbReference type="Proteomes" id="UP001172684"/>
    </source>
</evidence>
<evidence type="ECO:0008006" key="3">
    <source>
        <dbReference type="Google" id="ProtNLM"/>
    </source>
</evidence>
<accession>A0ABQ9NS28</accession>
<organism evidence="1 2">
    <name type="scientific">Coniosporium apollinis</name>
    <dbReference type="NCBI Taxonomy" id="61459"/>
    <lineage>
        <taxon>Eukaryota</taxon>
        <taxon>Fungi</taxon>
        <taxon>Dikarya</taxon>
        <taxon>Ascomycota</taxon>
        <taxon>Pezizomycotina</taxon>
        <taxon>Dothideomycetes</taxon>
        <taxon>Dothideomycetes incertae sedis</taxon>
        <taxon>Coniosporium</taxon>
    </lineage>
</organism>
<gene>
    <name evidence="1" type="ORF">H2201_006951</name>
</gene>